<organism evidence="1">
    <name type="scientific">Trypanosoma cruzi</name>
    <dbReference type="NCBI Taxonomy" id="5693"/>
    <lineage>
        <taxon>Eukaryota</taxon>
        <taxon>Discoba</taxon>
        <taxon>Euglenozoa</taxon>
        <taxon>Kinetoplastea</taxon>
        <taxon>Metakinetoplastina</taxon>
        <taxon>Trypanosomatida</taxon>
        <taxon>Trypanosomatidae</taxon>
        <taxon>Trypanosoma</taxon>
        <taxon>Schizotrypanum</taxon>
    </lineage>
</organism>
<name>Q86RL5_TRYCR</name>
<dbReference type="EMBL" id="AF502590">
    <property type="protein sequence ID" value="AAO23057.1"/>
    <property type="molecule type" value="Genomic_DNA"/>
</dbReference>
<reference evidence="1" key="1">
    <citation type="submission" date="2002-04" db="EMBL/GenBank/DDBJ databases">
        <authorList>
            <person name="Souza R.T."/>
            <person name="Santos M.R.M."/>
            <person name="Franco da Silveira J."/>
        </authorList>
    </citation>
    <scope>NUCLEOTIDE SEQUENCE</scope>
    <source>
        <strain evidence="1">CL Brener</strain>
    </source>
</reference>
<accession>Q86RL5</accession>
<feature type="non-terminal residue" evidence="1">
    <location>
        <position position="1"/>
    </location>
</feature>
<dbReference type="AlphaFoldDB" id="Q86RL5"/>
<proteinExistence type="predicted"/>
<sequence>PPIHGSTKKKSKHKSIPCEESTSKVLIVVRALLKTFYQKRETTTARKTSHSHGLRN</sequence>
<evidence type="ECO:0000313" key="1">
    <source>
        <dbReference type="EMBL" id="AAO23057.1"/>
    </source>
</evidence>
<protein>
    <submittedName>
        <fullName evidence="1">Uncharacterized protein</fullName>
    </submittedName>
</protein>